<evidence type="ECO:0000313" key="1">
    <source>
        <dbReference type="EMBL" id="ETO07586.1"/>
    </source>
</evidence>
<comment type="caution">
    <text evidence="1">The sequence shown here is derived from an EMBL/GenBank/DDBJ whole genome shotgun (WGS) entry which is preliminary data.</text>
</comment>
<dbReference type="AlphaFoldDB" id="X6M1U8"/>
<keyword evidence="2" id="KW-1185">Reference proteome</keyword>
<sequence>MKKNKMTLFCKMKGLSIEHDEGNNTFEYHRLSVCDDIKNFHKYAYVCINDIILFFGGHYNKSGIYIIGGENNRYAKV</sequence>
<protein>
    <submittedName>
        <fullName evidence="1">Uncharacterized protein</fullName>
    </submittedName>
</protein>
<evidence type="ECO:0000313" key="2">
    <source>
        <dbReference type="Proteomes" id="UP000023152"/>
    </source>
</evidence>
<proteinExistence type="predicted"/>
<organism evidence="1 2">
    <name type="scientific">Reticulomyxa filosa</name>
    <dbReference type="NCBI Taxonomy" id="46433"/>
    <lineage>
        <taxon>Eukaryota</taxon>
        <taxon>Sar</taxon>
        <taxon>Rhizaria</taxon>
        <taxon>Retaria</taxon>
        <taxon>Foraminifera</taxon>
        <taxon>Monothalamids</taxon>
        <taxon>Reticulomyxidae</taxon>
        <taxon>Reticulomyxa</taxon>
    </lineage>
</organism>
<accession>X6M1U8</accession>
<gene>
    <name evidence="1" type="ORF">RFI_29805</name>
</gene>
<name>X6M1U8_RETFI</name>
<dbReference type="EMBL" id="ASPP01025999">
    <property type="protein sequence ID" value="ETO07586.1"/>
    <property type="molecule type" value="Genomic_DNA"/>
</dbReference>
<reference evidence="1 2" key="1">
    <citation type="journal article" date="2013" name="Curr. Biol.">
        <title>The Genome of the Foraminiferan Reticulomyxa filosa.</title>
        <authorList>
            <person name="Glockner G."/>
            <person name="Hulsmann N."/>
            <person name="Schleicher M."/>
            <person name="Noegel A.A."/>
            <person name="Eichinger L."/>
            <person name="Gallinger C."/>
            <person name="Pawlowski J."/>
            <person name="Sierra R."/>
            <person name="Euteneuer U."/>
            <person name="Pillet L."/>
            <person name="Moustafa A."/>
            <person name="Platzer M."/>
            <person name="Groth M."/>
            <person name="Szafranski K."/>
            <person name="Schliwa M."/>
        </authorList>
    </citation>
    <scope>NUCLEOTIDE SEQUENCE [LARGE SCALE GENOMIC DNA]</scope>
</reference>
<dbReference type="Proteomes" id="UP000023152">
    <property type="component" value="Unassembled WGS sequence"/>
</dbReference>